<comment type="caution">
    <text evidence="1">The sequence shown here is derived from an EMBL/GenBank/DDBJ whole genome shotgun (WGS) entry which is preliminary data.</text>
</comment>
<proteinExistence type="predicted"/>
<dbReference type="Proteomes" id="UP001175271">
    <property type="component" value="Unassembled WGS sequence"/>
</dbReference>
<evidence type="ECO:0000313" key="1">
    <source>
        <dbReference type="EMBL" id="KAK0409376.1"/>
    </source>
</evidence>
<keyword evidence="2" id="KW-1185">Reference proteome</keyword>
<evidence type="ECO:0000313" key="2">
    <source>
        <dbReference type="Proteomes" id="UP001175271"/>
    </source>
</evidence>
<dbReference type="AlphaFoldDB" id="A0AA39HQC3"/>
<dbReference type="EMBL" id="JAUCMV010000003">
    <property type="protein sequence ID" value="KAK0409376.1"/>
    <property type="molecule type" value="Genomic_DNA"/>
</dbReference>
<name>A0AA39HQC3_9BILA</name>
<organism evidence="1 2">
    <name type="scientific">Steinernema hermaphroditum</name>
    <dbReference type="NCBI Taxonomy" id="289476"/>
    <lineage>
        <taxon>Eukaryota</taxon>
        <taxon>Metazoa</taxon>
        <taxon>Ecdysozoa</taxon>
        <taxon>Nematoda</taxon>
        <taxon>Chromadorea</taxon>
        <taxon>Rhabditida</taxon>
        <taxon>Tylenchina</taxon>
        <taxon>Panagrolaimomorpha</taxon>
        <taxon>Strongyloidoidea</taxon>
        <taxon>Steinernematidae</taxon>
        <taxon>Steinernema</taxon>
    </lineage>
</organism>
<protein>
    <submittedName>
        <fullName evidence="1">Uncharacterized protein</fullName>
    </submittedName>
</protein>
<sequence>MDAKSRWPLELIAPIIGCIDVESLKTLSQLKSSWSDSVDDALASLSNIIVGVVYLKGAQDIEIKLDRLDFNGNRIDWIPSKRDKYVVNEVNLFVKQRDPAKRKRLFKWSFQGSFHGRQSD</sequence>
<reference evidence="1" key="1">
    <citation type="submission" date="2023-06" db="EMBL/GenBank/DDBJ databases">
        <title>Genomic analysis of the entomopathogenic nematode Steinernema hermaphroditum.</title>
        <authorList>
            <person name="Schwarz E.M."/>
            <person name="Heppert J.K."/>
            <person name="Baniya A."/>
            <person name="Schwartz H.T."/>
            <person name="Tan C.-H."/>
            <person name="Antoshechkin I."/>
            <person name="Sternberg P.W."/>
            <person name="Goodrich-Blair H."/>
            <person name="Dillman A.R."/>
        </authorList>
    </citation>
    <scope>NUCLEOTIDE SEQUENCE</scope>
    <source>
        <strain evidence="1">PS9179</strain>
        <tissue evidence="1">Whole animal</tissue>
    </source>
</reference>
<gene>
    <name evidence="1" type="ORF">QR680_004502</name>
</gene>
<accession>A0AA39HQC3</accession>